<dbReference type="PANTHER" id="PTHR41252:SF1">
    <property type="entry name" value="BLR2505 PROTEIN"/>
    <property type="match status" value="1"/>
</dbReference>
<dbReference type="InterPro" id="IPR032710">
    <property type="entry name" value="NTF2-like_dom_sf"/>
</dbReference>
<reference evidence="3" key="1">
    <citation type="submission" date="2017-04" db="EMBL/GenBank/DDBJ databases">
        <authorList>
            <person name="Varghese N."/>
            <person name="Submissions S."/>
        </authorList>
    </citation>
    <scope>NUCLEOTIDE SEQUENCE [LARGE SCALE GENOMIC DNA]</scope>
</reference>
<evidence type="ECO:0000313" key="3">
    <source>
        <dbReference type="Proteomes" id="UP000194420"/>
    </source>
</evidence>
<protein>
    <submittedName>
        <fullName evidence="2">SnoaL-like domain-containing protein</fullName>
    </submittedName>
</protein>
<dbReference type="PANTHER" id="PTHR41252">
    <property type="entry name" value="BLR2505 PROTEIN"/>
    <property type="match status" value="1"/>
</dbReference>
<gene>
    <name evidence="2" type="ORF">SAMN06297468_1368</name>
</gene>
<dbReference type="Gene3D" id="3.10.450.50">
    <property type="match status" value="1"/>
</dbReference>
<proteinExistence type="predicted"/>
<feature type="domain" description="SnoaL-like" evidence="1">
    <location>
        <begin position="22"/>
        <end position="125"/>
    </location>
</feature>
<dbReference type="OrthoDB" id="582171at2"/>
<dbReference type="RefSeq" id="WP_086437295.1">
    <property type="nucleotide sequence ID" value="NZ_FXWG01000002.1"/>
</dbReference>
<dbReference type="EMBL" id="FXWG01000002">
    <property type="protein sequence ID" value="SMQ69135.1"/>
    <property type="molecule type" value="Genomic_DNA"/>
</dbReference>
<name>A0A1Y6F2P8_9SPHN</name>
<dbReference type="Proteomes" id="UP000194420">
    <property type="component" value="Unassembled WGS sequence"/>
</dbReference>
<dbReference type="Pfam" id="PF12680">
    <property type="entry name" value="SnoaL_2"/>
    <property type="match status" value="1"/>
</dbReference>
<sequence length="140" mass="15315">MKAKSGIELLGHDKSLREMLSAVYAAAGARDWDTVASLLHPDFVLYEAKGLPFGGEWRGKDALQRCAAAMYGTWAEAKVDIHDITGGDHWAVVVLTLTMTPKDGGETFQQTVCEAGNFEDGLLKELRIHYFDAAEVTEKA</sequence>
<keyword evidence="3" id="KW-1185">Reference proteome</keyword>
<dbReference type="SUPFAM" id="SSF54427">
    <property type="entry name" value="NTF2-like"/>
    <property type="match status" value="1"/>
</dbReference>
<dbReference type="InterPro" id="IPR037401">
    <property type="entry name" value="SnoaL-like"/>
</dbReference>
<dbReference type="AlphaFoldDB" id="A0A1Y6F2P8"/>
<evidence type="ECO:0000259" key="1">
    <source>
        <dbReference type="Pfam" id="PF12680"/>
    </source>
</evidence>
<accession>A0A1Y6F2P8</accession>
<organism evidence="2 3">
    <name type="scientific">Altererythrobacter xiamenensis</name>
    <dbReference type="NCBI Taxonomy" id="1316679"/>
    <lineage>
        <taxon>Bacteria</taxon>
        <taxon>Pseudomonadati</taxon>
        <taxon>Pseudomonadota</taxon>
        <taxon>Alphaproteobacteria</taxon>
        <taxon>Sphingomonadales</taxon>
        <taxon>Erythrobacteraceae</taxon>
        <taxon>Altererythrobacter</taxon>
    </lineage>
</organism>
<evidence type="ECO:0000313" key="2">
    <source>
        <dbReference type="EMBL" id="SMQ69135.1"/>
    </source>
</evidence>